<dbReference type="EC" id="1.2.1.16" evidence="4"/>
<evidence type="ECO:0000259" key="3">
    <source>
        <dbReference type="Pfam" id="PF00171"/>
    </source>
</evidence>
<dbReference type="FunFam" id="3.40.309.10:FF:000009">
    <property type="entry name" value="Aldehyde dehydrogenase A"/>
    <property type="match status" value="1"/>
</dbReference>
<dbReference type="Gene3D" id="3.40.309.10">
    <property type="entry name" value="Aldehyde Dehydrogenase, Chain A, domain 2"/>
    <property type="match status" value="1"/>
</dbReference>
<dbReference type="FunFam" id="3.40.605.10:FF:000007">
    <property type="entry name" value="NAD/NADP-dependent betaine aldehyde dehydrogenase"/>
    <property type="match status" value="1"/>
</dbReference>
<dbReference type="InterPro" id="IPR050740">
    <property type="entry name" value="Aldehyde_DH_Superfamily"/>
</dbReference>
<sequence length="478" mass="51237">MATYKAPLMLIGGEWTKGSGEPKEVINPATEEVIAMLPSATEADLDRALQSAQRGFREWQELSAEQRCDIIMRGCRILRERAAEIAPLITIEQGKPVEEARLEIIRAASIIEWDANEGRRAYGTIVPSDPGFNRYGIKLAIGPVAAFTPWNFPISSPGRKLGGALGAGCSVIIKSSEETPAATCALVQCLLDGGLPPEVINIVSGKSSMISAYLIASPVIRAITFTGSTPVGKHLAKLAAEAMKPVVMELGGHSPVIVFDDVDADKIARQAVAAKFRNAGQICTAPTRFIIQEKAHDAFVESFVKAASAIKVGNGLEADTQMGPLANSRRLRALEELVADARAKGATVATGGKRIGNRGYLFEPTVLTDVPDDADVVNVEPFGPIAPVVRFREFEEAIEIANRLPYGLCSYAFTNSQAYSHELAHRVESGIMSLNHFGTSQADTPFGGVKESGYGREGGYETLDAFMITKFVSQQITA</sequence>
<dbReference type="KEGG" id="mes:Meso_1053"/>
<dbReference type="HOGENOM" id="CLU_005391_5_1_5"/>
<protein>
    <submittedName>
        <fullName evidence="4">Succinate semialdehyde dehydrogenase</fullName>
        <ecNumber evidence="4">1.2.1.16</ecNumber>
    </submittedName>
</protein>
<keyword evidence="2 4" id="KW-0560">Oxidoreductase</keyword>
<accession>Q11JH5</accession>
<dbReference type="CDD" id="cd07103">
    <property type="entry name" value="ALDH_F5_SSADH_GabD"/>
    <property type="match status" value="1"/>
</dbReference>
<dbReference type="Gene3D" id="3.40.605.10">
    <property type="entry name" value="Aldehyde Dehydrogenase, Chain A, domain 1"/>
    <property type="match status" value="1"/>
</dbReference>
<dbReference type="PROSITE" id="PS00070">
    <property type="entry name" value="ALDEHYDE_DEHYDR_CYS"/>
    <property type="match status" value="1"/>
</dbReference>
<dbReference type="STRING" id="266779.Meso_1053"/>
<evidence type="ECO:0000256" key="2">
    <source>
        <dbReference type="ARBA" id="ARBA00023002"/>
    </source>
</evidence>
<comment type="similarity">
    <text evidence="1">Belongs to the aldehyde dehydrogenase family.</text>
</comment>
<dbReference type="eggNOG" id="COG1012">
    <property type="taxonomic scope" value="Bacteria"/>
</dbReference>
<evidence type="ECO:0000256" key="1">
    <source>
        <dbReference type="ARBA" id="ARBA00009986"/>
    </source>
</evidence>
<dbReference type="Pfam" id="PF00171">
    <property type="entry name" value="Aldedh"/>
    <property type="match status" value="1"/>
</dbReference>
<gene>
    <name evidence="4" type="ordered locus">Meso_1053</name>
</gene>
<dbReference type="InterPro" id="IPR016162">
    <property type="entry name" value="Ald_DH_N"/>
</dbReference>
<dbReference type="InterPro" id="IPR015590">
    <property type="entry name" value="Aldehyde_DH_dom"/>
</dbReference>
<dbReference type="AlphaFoldDB" id="Q11JH5"/>
<dbReference type="EMBL" id="CP000390">
    <property type="protein sequence ID" value="ABG62450.1"/>
    <property type="molecule type" value="Genomic_DNA"/>
</dbReference>
<feature type="domain" description="Aldehyde dehydrogenase" evidence="3">
    <location>
        <begin position="15"/>
        <end position="472"/>
    </location>
</feature>
<dbReference type="PANTHER" id="PTHR43353">
    <property type="entry name" value="SUCCINATE-SEMIALDEHYDE DEHYDROGENASE, MITOCHONDRIAL"/>
    <property type="match status" value="1"/>
</dbReference>
<dbReference type="InterPro" id="IPR016160">
    <property type="entry name" value="Ald_DH_CS_CYS"/>
</dbReference>
<dbReference type="GO" id="GO:0009013">
    <property type="term" value="F:succinate-semialdehyde dehydrogenase [NAD(P)+] activity"/>
    <property type="evidence" value="ECO:0007669"/>
    <property type="project" value="UniProtKB-EC"/>
</dbReference>
<reference evidence="4" key="1">
    <citation type="submission" date="2006-06" db="EMBL/GenBank/DDBJ databases">
        <title>Complete sequence of chromosome of Chelativorans sp. BNC1.</title>
        <authorList>
            <consortium name="US DOE Joint Genome Institute"/>
            <person name="Copeland A."/>
            <person name="Lucas S."/>
            <person name="Lapidus A."/>
            <person name="Barry K."/>
            <person name="Detter J.C."/>
            <person name="Glavina del Rio T."/>
            <person name="Hammon N."/>
            <person name="Israni S."/>
            <person name="Dalin E."/>
            <person name="Tice H."/>
            <person name="Pitluck S."/>
            <person name="Chertkov O."/>
            <person name="Brettin T."/>
            <person name="Bruce D."/>
            <person name="Han C."/>
            <person name="Tapia R."/>
            <person name="Gilna P."/>
            <person name="Schmutz J."/>
            <person name="Larimer F."/>
            <person name="Land M."/>
            <person name="Hauser L."/>
            <person name="Kyrpides N."/>
            <person name="Mikhailova N."/>
            <person name="Richardson P."/>
        </authorList>
    </citation>
    <scope>NUCLEOTIDE SEQUENCE</scope>
    <source>
        <strain evidence="4">BNC1</strain>
    </source>
</reference>
<dbReference type="SUPFAM" id="SSF53720">
    <property type="entry name" value="ALDH-like"/>
    <property type="match status" value="1"/>
</dbReference>
<dbReference type="InterPro" id="IPR016161">
    <property type="entry name" value="Ald_DH/histidinol_DH"/>
</dbReference>
<evidence type="ECO:0000313" key="4">
    <source>
        <dbReference type="EMBL" id="ABG62450.1"/>
    </source>
</evidence>
<name>Q11JH5_CHESB</name>
<organism evidence="4">
    <name type="scientific">Chelativorans sp. (strain BNC1)</name>
    <dbReference type="NCBI Taxonomy" id="266779"/>
    <lineage>
        <taxon>Bacteria</taxon>
        <taxon>Pseudomonadati</taxon>
        <taxon>Pseudomonadota</taxon>
        <taxon>Alphaproteobacteria</taxon>
        <taxon>Hyphomicrobiales</taxon>
        <taxon>Phyllobacteriaceae</taxon>
        <taxon>Chelativorans</taxon>
    </lineage>
</organism>
<proteinExistence type="inferred from homology"/>
<dbReference type="InterPro" id="IPR016163">
    <property type="entry name" value="Ald_DH_C"/>
</dbReference>
<dbReference type="PANTHER" id="PTHR43353:SF5">
    <property type="entry name" value="SUCCINATE-SEMIALDEHYDE DEHYDROGENASE, MITOCHONDRIAL"/>
    <property type="match status" value="1"/>
</dbReference>